<gene>
    <name evidence="2" type="ORF">A2008_02195</name>
</gene>
<dbReference type="PROSITE" id="PS51257">
    <property type="entry name" value="PROKAR_LIPOPROTEIN"/>
    <property type="match status" value="1"/>
</dbReference>
<evidence type="ECO:0000256" key="1">
    <source>
        <dbReference type="SAM" id="SignalP"/>
    </source>
</evidence>
<feature type="chain" id="PRO_5009533598" description="PsbP C-terminal domain-containing protein" evidence="1">
    <location>
        <begin position="24"/>
        <end position="180"/>
    </location>
</feature>
<name>A0A1F7WV31_9BACT</name>
<organism evidence="2 3">
    <name type="scientific">Candidatus Wallbacteria bacterium GWC2_49_35</name>
    <dbReference type="NCBI Taxonomy" id="1817813"/>
    <lineage>
        <taxon>Bacteria</taxon>
        <taxon>Candidatus Walliibacteriota</taxon>
    </lineage>
</organism>
<dbReference type="EMBL" id="MGFH01000088">
    <property type="protein sequence ID" value="OGM05935.1"/>
    <property type="molecule type" value="Genomic_DNA"/>
</dbReference>
<evidence type="ECO:0000313" key="2">
    <source>
        <dbReference type="EMBL" id="OGM05935.1"/>
    </source>
</evidence>
<accession>A0A1F7WV31</accession>
<protein>
    <recommendedName>
        <fullName evidence="4">PsbP C-terminal domain-containing protein</fullName>
    </recommendedName>
</protein>
<evidence type="ECO:0000313" key="3">
    <source>
        <dbReference type="Proteomes" id="UP000178735"/>
    </source>
</evidence>
<evidence type="ECO:0008006" key="4">
    <source>
        <dbReference type="Google" id="ProtNLM"/>
    </source>
</evidence>
<keyword evidence="1" id="KW-0732">Signal</keyword>
<comment type="caution">
    <text evidence="2">The sequence shown here is derived from an EMBL/GenBank/DDBJ whole genome shotgun (WGS) entry which is preliminary data.</text>
</comment>
<sequence length="180" mass="20017">MKNLVVLSITILLVVLSCGGAFAATYKHSDAKFELSVPDTWKVSNEDGNFRIEAQGDTAADNIVMDFEAVEAEDLSATMEEGMKWISKEMVEMFGEEKGVLKESGEMSEIKIGGMDAINQLFTCNDGKYAVDITIFITPSKKFMALYYYATVEAEKKHEKEISDIIKSIKPIEDAGFEKK</sequence>
<reference evidence="2 3" key="1">
    <citation type="journal article" date="2016" name="Nat. Commun.">
        <title>Thousands of microbial genomes shed light on interconnected biogeochemical processes in an aquifer system.</title>
        <authorList>
            <person name="Anantharaman K."/>
            <person name="Brown C.T."/>
            <person name="Hug L.A."/>
            <person name="Sharon I."/>
            <person name="Castelle C.J."/>
            <person name="Probst A.J."/>
            <person name="Thomas B.C."/>
            <person name="Singh A."/>
            <person name="Wilkins M.J."/>
            <person name="Karaoz U."/>
            <person name="Brodie E.L."/>
            <person name="Williams K.H."/>
            <person name="Hubbard S.S."/>
            <person name="Banfield J.F."/>
        </authorList>
    </citation>
    <scope>NUCLEOTIDE SEQUENCE [LARGE SCALE GENOMIC DNA]</scope>
</reference>
<dbReference type="AlphaFoldDB" id="A0A1F7WV31"/>
<feature type="signal peptide" evidence="1">
    <location>
        <begin position="1"/>
        <end position="23"/>
    </location>
</feature>
<dbReference type="Proteomes" id="UP000178735">
    <property type="component" value="Unassembled WGS sequence"/>
</dbReference>
<proteinExistence type="predicted"/>